<dbReference type="InterPro" id="IPR017441">
    <property type="entry name" value="Protein_kinase_ATP_BS"/>
</dbReference>
<dbReference type="EC" id="2.7.11.1" evidence="2"/>
<feature type="compositionally biased region" description="Basic and acidic residues" evidence="8">
    <location>
        <begin position="470"/>
        <end position="479"/>
    </location>
</feature>
<gene>
    <name evidence="10" type="ORF">CHGG_03094</name>
</gene>
<dbReference type="HOGENOM" id="CLU_524773_0_0_1"/>
<comment type="similarity">
    <text evidence="1">Belongs to the protein kinase superfamily. NEK Ser/Thr protein kinase family. NIMA subfamily.</text>
</comment>
<keyword evidence="5" id="KW-0418">Kinase</keyword>
<dbReference type="SMART" id="SM00220">
    <property type="entry name" value="S_TKc"/>
    <property type="match status" value="1"/>
</dbReference>
<sequence>MNISGHHFMKTFEKDFADTGEYRLVLKDLDSTNGTVVKYDGKGGERRSGFRWILSGHKNARSSIIIEVNKYVSFQLAVFIPQIGMTGALVEQVQRFLKPLPIDSLVGSLNVDATLKSTAFTPGPGAPKPGRNAAPILLNKGRLGKGGFASVTHYWNVGTGLAFARKKPYREFNRDEEERFRNEIELLSGLDHKHIIKRPDNPDDEELRIDFELIEGGTLESKRGQWSFATKVEALKQCLEAINYLHTLPQPIVYRDIKSANILVDNTRTASPTGIHHGRGHLVDGCNRVRFVAKIPREKLLHKECLRFIERAEREANAQPPKESRLLRFILENMLVMDAESRKTAGECLKALAQTTFDSGDNGGGVESSEITGKDGDGGGNGATGGSRGDHGDGDWDVPTERPRSAVQARPSRIIKRRVSRSPSSSSNRRGTKRQYILCTPEATIIPCTPEATNIQPPRVITCDDSGTETEEHSERETETETETETEGHSQGATEIEEHPELARAGSSSNAADPPQSSP</sequence>
<proteinExistence type="inferred from homology"/>
<dbReference type="VEuPathDB" id="FungiDB:CHGG_03094"/>
<organism evidence="10 11">
    <name type="scientific">Chaetomium globosum (strain ATCC 6205 / CBS 148.51 / DSM 1962 / NBRC 6347 / NRRL 1970)</name>
    <name type="common">Soil fungus</name>
    <dbReference type="NCBI Taxonomy" id="306901"/>
    <lineage>
        <taxon>Eukaryota</taxon>
        <taxon>Fungi</taxon>
        <taxon>Dikarya</taxon>
        <taxon>Ascomycota</taxon>
        <taxon>Pezizomycotina</taxon>
        <taxon>Sordariomycetes</taxon>
        <taxon>Sordariomycetidae</taxon>
        <taxon>Sordariales</taxon>
        <taxon>Chaetomiaceae</taxon>
        <taxon>Chaetomium</taxon>
    </lineage>
</organism>
<evidence type="ECO:0000313" key="11">
    <source>
        <dbReference type="Proteomes" id="UP000001056"/>
    </source>
</evidence>
<feature type="binding site" evidence="7">
    <location>
        <position position="166"/>
    </location>
    <ligand>
        <name>ATP</name>
        <dbReference type="ChEBI" id="CHEBI:30616"/>
    </ligand>
</feature>
<dbReference type="PANTHER" id="PTHR43671">
    <property type="entry name" value="SERINE/THREONINE-PROTEIN KINASE NEK"/>
    <property type="match status" value="1"/>
</dbReference>
<evidence type="ECO:0000256" key="2">
    <source>
        <dbReference type="ARBA" id="ARBA00012513"/>
    </source>
</evidence>
<dbReference type="RefSeq" id="XP_001229610.1">
    <property type="nucleotide sequence ID" value="XM_001229609.1"/>
</dbReference>
<dbReference type="EMBL" id="CH408030">
    <property type="protein sequence ID" value="EAQ91159.1"/>
    <property type="molecule type" value="Genomic_DNA"/>
</dbReference>
<dbReference type="OrthoDB" id="5243738at2759"/>
<evidence type="ECO:0000256" key="3">
    <source>
        <dbReference type="ARBA" id="ARBA00022679"/>
    </source>
</evidence>
<dbReference type="Gene3D" id="1.10.510.10">
    <property type="entry name" value="Transferase(Phosphotransferase) domain 1"/>
    <property type="match status" value="1"/>
</dbReference>
<dbReference type="PROSITE" id="PS00107">
    <property type="entry name" value="PROTEIN_KINASE_ATP"/>
    <property type="match status" value="1"/>
</dbReference>
<dbReference type="InParanoid" id="Q2H9L0"/>
<keyword evidence="3" id="KW-0808">Transferase</keyword>
<dbReference type="STRING" id="306901.Q2H9L0"/>
<dbReference type="Proteomes" id="UP000001056">
    <property type="component" value="Unassembled WGS sequence"/>
</dbReference>
<evidence type="ECO:0000256" key="4">
    <source>
        <dbReference type="ARBA" id="ARBA00022741"/>
    </source>
</evidence>
<dbReference type="SUPFAM" id="SSF56112">
    <property type="entry name" value="Protein kinase-like (PK-like)"/>
    <property type="match status" value="1"/>
</dbReference>
<evidence type="ECO:0000256" key="7">
    <source>
        <dbReference type="PROSITE-ProRule" id="PRU10141"/>
    </source>
</evidence>
<protein>
    <recommendedName>
        <fullName evidence="2">non-specific serine/threonine protein kinase</fullName>
        <ecNumber evidence="2">2.7.11.1</ecNumber>
    </recommendedName>
</protein>
<evidence type="ECO:0000256" key="6">
    <source>
        <dbReference type="ARBA" id="ARBA00022840"/>
    </source>
</evidence>
<dbReference type="AlphaFoldDB" id="Q2H9L0"/>
<evidence type="ECO:0000259" key="9">
    <source>
        <dbReference type="PROSITE" id="PS50011"/>
    </source>
</evidence>
<feature type="domain" description="Protein kinase" evidence="9">
    <location>
        <begin position="137"/>
        <end position="437"/>
    </location>
</feature>
<feature type="compositionally biased region" description="Gly residues" evidence="8">
    <location>
        <begin position="378"/>
        <end position="387"/>
    </location>
</feature>
<dbReference type="GeneID" id="4389505"/>
<dbReference type="PROSITE" id="PS50011">
    <property type="entry name" value="PROTEIN_KINASE_DOM"/>
    <property type="match status" value="1"/>
</dbReference>
<feature type="region of interest" description="Disordered" evidence="8">
    <location>
        <begin position="356"/>
        <end position="435"/>
    </location>
</feature>
<dbReference type="GO" id="GO:0005524">
    <property type="term" value="F:ATP binding"/>
    <property type="evidence" value="ECO:0007669"/>
    <property type="project" value="UniProtKB-UniRule"/>
</dbReference>
<evidence type="ECO:0000313" key="10">
    <source>
        <dbReference type="EMBL" id="EAQ91159.1"/>
    </source>
</evidence>
<dbReference type="PANTHER" id="PTHR43671:SF13">
    <property type="entry name" value="SERINE_THREONINE-PROTEIN KINASE NEK2"/>
    <property type="match status" value="1"/>
</dbReference>
<reference evidence="11" key="1">
    <citation type="journal article" date="2015" name="Genome Announc.">
        <title>Draft genome sequence of the cellulolytic fungus Chaetomium globosum.</title>
        <authorList>
            <person name="Cuomo C.A."/>
            <person name="Untereiner W.A."/>
            <person name="Ma L.-J."/>
            <person name="Grabherr M."/>
            <person name="Birren B.W."/>
        </authorList>
    </citation>
    <scope>NUCLEOTIDE SEQUENCE [LARGE SCALE GENOMIC DNA]</scope>
    <source>
        <strain evidence="11">ATCC 6205 / CBS 148.51 / DSM 1962 / NBRC 6347 / NRRL 1970</strain>
    </source>
</reference>
<dbReference type="InterPro" id="IPR008271">
    <property type="entry name" value="Ser/Thr_kinase_AS"/>
</dbReference>
<feature type="compositionally biased region" description="Basic and acidic residues" evidence="8">
    <location>
        <begin position="388"/>
        <end position="404"/>
    </location>
</feature>
<dbReference type="InterPro" id="IPR000719">
    <property type="entry name" value="Prot_kinase_dom"/>
</dbReference>
<evidence type="ECO:0000256" key="8">
    <source>
        <dbReference type="SAM" id="MobiDB-lite"/>
    </source>
</evidence>
<evidence type="ECO:0000256" key="1">
    <source>
        <dbReference type="ARBA" id="ARBA00010886"/>
    </source>
</evidence>
<name>Q2H9L0_CHAGB</name>
<feature type="region of interest" description="Disordered" evidence="8">
    <location>
        <begin position="456"/>
        <end position="519"/>
    </location>
</feature>
<accession>Q2H9L0</accession>
<dbReference type="GO" id="GO:0004674">
    <property type="term" value="F:protein serine/threonine kinase activity"/>
    <property type="evidence" value="ECO:0007669"/>
    <property type="project" value="UniProtKB-EC"/>
</dbReference>
<dbReference type="eggNOG" id="KOG0198">
    <property type="taxonomic scope" value="Eukaryota"/>
</dbReference>
<keyword evidence="6 7" id="KW-0067">ATP-binding</keyword>
<keyword evidence="4 7" id="KW-0547">Nucleotide-binding</keyword>
<dbReference type="InterPro" id="IPR011009">
    <property type="entry name" value="Kinase-like_dom_sf"/>
</dbReference>
<dbReference type="PROSITE" id="PS00108">
    <property type="entry name" value="PROTEIN_KINASE_ST"/>
    <property type="match status" value="1"/>
</dbReference>
<evidence type="ECO:0000256" key="5">
    <source>
        <dbReference type="ARBA" id="ARBA00022777"/>
    </source>
</evidence>
<dbReference type="Pfam" id="PF00069">
    <property type="entry name" value="Pkinase"/>
    <property type="match status" value="1"/>
</dbReference>
<dbReference type="CDD" id="cd00180">
    <property type="entry name" value="PKc"/>
    <property type="match status" value="1"/>
</dbReference>
<keyword evidence="11" id="KW-1185">Reference proteome</keyword>
<dbReference type="InterPro" id="IPR050660">
    <property type="entry name" value="NEK_Ser/Thr_kinase"/>
</dbReference>